<evidence type="ECO:0000256" key="6">
    <source>
        <dbReference type="ARBA" id="ARBA00022989"/>
    </source>
</evidence>
<dbReference type="NCBIfam" id="TIGR01525">
    <property type="entry name" value="ATPase-IB_hvy"/>
    <property type="match status" value="1"/>
</dbReference>
<dbReference type="SUPFAM" id="SSF81653">
    <property type="entry name" value="Calcium ATPase, transduction domain A"/>
    <property type="match status" value="1"/>
</dbReference>
<dbReference type="InterPro" id="IPR051014">
    <property type="entry name" value="Cation_Transport_ATPase_IB"/>
</dbReference>
<gene>
    <name evidence="12" type="ORF">HB375_03415</name>
</gene>
<dbReference type="SUPFAM" id="SSF81660">
    <property type="entry name" value="Metal cation-transporting ATPase, ATP-binding domain N"/>
    <property type="match status" value="1"/>
</dbReference>
<feature type="transmembrane region" description="Helical" evidence="10">
    <location>
        <begin position="277"/>
        <end position="298"/>
    </location>
</feature>
<feature type="domain" description="P-type ATPase A" evidence="11">
    <location>
        <begin position="137"/>
        <end position="236"/>
    </location>
</feature>
<dbReference type="InterPro" id="IPR023214">
    <property type="entry name" value="HAD_sf"/>
</dbReference>
<dbReference type="SUPFAM" id="SSF81665">
    <property type="entry name" value="Calcium ATPase, transmembrane domain M"/>
    <property type="match status" value="1"/>
</dbReference>
<keyword evidence="4 10" id="KW-0479">Metal-binding</keyword>
<dbReference type="InterPro" id="IPR036412">
    <property type="entry name" value="HAD-like_sf"/>
</dbReference>
<evidence type="ECO:0000256" key="7">
    <source>
        <dbReference type="ARBA" id="ARBA00023136"/>
    </source>
</evidence>
<keyword evidence="10" id="KW-0067">ATP-binding</keyword>
<keyword evidence="10" id="KW-0547">Nucleotide-binding</keyword>
<keyword evidence="3 10" id="KW-0812">Transmembrane</keyword>
<dbReference type="SFLD" id="SFLDF00027">
    <property type="entry name" value="p-type_atpase"/>
    <property type="match status" value="1"/>
</dbReference>
<evidence type="ECO:0000313" key="12">
    <source>
        <dbReference type="EMBL" id="NIX75661.1"/>
    </source>
</evidence>
<dbReference type="PRINTS" id="PR00119">
    <property type="entry name" value="CATATPASE"/>
</dbReference>
<feature type="transmembrane region" description="Helical" evidence="10">
    <location>
        <begin position="90"/>
        <end position="115"/>
    </location>
</feature>
<protein>
    <recommendedName>
        <fullName evidence="8">P-type Zn(2+) transporter</fullName>
        <ecNumber evidence="8">7.2.2.12</ecNumber>
    </recommendedName>
</protein>
<dbReference type="InterPro" id="IPR044492">
    <property type="entry name" value="P_typ_ATPase_HD_dom"/>
</dbReference>
<proteinExistence type="inferred from homology"/>
<dbReference type="InterPro" id="IPR001757">
    <property type="entry name" value="P_typ_ATPase"/>
</dbReference>
<dbReference type="Gene3D" id="2.70.150.10">
    <property type="entry name" value="Calcium-transporting ATPase, cytoplasmic transduction domain A"/>
    <property type="match status" value="1"/>
</dbReference>
<evidence type="ECO:0000256" key="2">
    <source>
        <dbReference type="ARBA" id="ARBA00006024"/>
    </source>
</evidence>
<keyword evidence="10" id="KW-1003">Cell membrane</keyword>
<keyword evidence="6 10" id="KW-1133">Transmembrane helix</keyword>
<dbReference type="Pfam" id="PF00122">
    <property type="entry name" value="E1-E2_ATPase"/>
    <property type="match status" value="1"/>
</dbReference>
<dbReference type="Pfam" id="PF00702">
    <property type="entry name" value="Hydrolase"/>
    <property type="match status" value="1"/>
</dbReference>
<sequence length="637" mass="66101">MLDSGISSRSALPAEPERRGLRDLQQAARPVLVALPALGLALGAYAFFFGAKSWAGPIWAIATLPVLVMLLIEIVASLRRGDVGLDIVAALSMTGALVFGEYLAAIVVALMYAGGQYLESYAERRANREMTALLSRVPRKAMRYRDGQLEEVGLNAVAPGDRLLIRRGDIVPVDGTVDAGIAILDQSALTGESIPVQQRAGDAVMSGATNVGDAFDLLATYRADQSTYAGIVRLVEAAQRSKAPMARLADRFAMVFLVVTIVLSGGAWFLTGDPIRGLAVLVVATPCPLILAVPVAIVSGISRAAKTGILVKGGKALEIMARVCALVIDKTGTLTHGEARVTHVQSLSSLSADELLRIAASLDQASKHIIARALVQEAQQRDLPLALPTDVVETPGEGLTGRVDGMSVIVGGRTFVATRTPGAKEALARSKHPSGAVTVAVAVDGRIAGILVLADELRSGTAHLLRDLRAEGVERIVLATGDRPDVAQAVTAGLPLDAIHSELTPENKIAVVKAEKPHGPVMMVGDGVNDAPALAAADLGVAMGAKGAAASAEAADVVLLVDRLDRLLLGIRIARRSRGIALQSVLVGIGLSFVGMITAAFGYLTPVEGALIQEGIDVAVILNALRALGGGVRANPS</sequence>
<dbReference type="Proteomes" id="UP000707352">
    <property type="component" value="Unassembled WGS sequence"/>
</dbReference>
<evidence type="ECO:0000256" key="10">
    <source>
        <dbReference type="RuleBase" id="RU362081"/>
    </source>
</evidence>
<dbReference type="InterPro" id="IPR023299">
    <property type="entry name" value="ATPase_P-typ_cyto_dom_N"/>
</dbReference>
<keyword evidence="13" id="KW-1185">Reference proteome</keyword>
<comment type="similarity">
    <text evidence="2 10">Belongs to the cation transport ATPase (P-type) (TC 3.A.3) family. Type IB subfamily.</text>
</comment>
<dbReference type="NCBIfam" id="TIGR01494">
    <property type="entry name" value="ATPase_P-type"/>
    <property type="match status" value="1"/>
</dbReference>
<feature type="transmembrane region" description="Helical" evidence="10">
    <location>
        <begin position="252"/>
        <end position="271"/>
    </location>
</feature>
<comment type="caution">
    <text evidence="12">The sequence shown here is derived from an EMBL/GenBank/DDBJ whole genome shotgun (WGS) entry which is preliminary data.</text>
</comment>
<evidence type="ECO:0000313" key="13">
    <source>
        <dbReference type="Proteomes" id="UP000707352"/>
    </source>
</evidence>
<feature type="transmembrane region" description="Helical" evidence="10">
    <location>
        <begin position="580"/>
        <end position="604"/>
    </location>
</feature>
<evidence type="ECO:0000256" key="5">
    <source>
        <dbReference type="ARBA" id="ARBA00022967"/>
    </source>
</evidence>
<dbReference type="PANTHER" id="PTHR48085">
    <property type="entry name" value="CADMIUM/ZINC-TRANSPORTING ATPASE HMA2-RELATED"/>
    <property type="match status" value="1"/>
</dbReference>
<comment type="catalytic activity">
    <reaction evidence="9">
        <text>Zn(2+)(in) + ATP + H2O = Zn(2+)(out) + ADP + phosphate + H(+)</text>
        <dbReference type="Rhea" id="RHEA:20621"/>
        <dbReference type="ChEBI" id="CHEBI:15377"/>
        <dbReference type="ChEBI" id="CHEBI:15378"/>
        <dbReference type="ChEBI" id="CHEBI:29105"/>
        <dbReference type="ChEBI" id="CHEBI:30616"/>
        <dbReference type="ChEBI" id="CHEBI:43474"/>
        <dbReference type="ChEBI" id="CHEBI:456216"/>
        <dbReference type="EC" id="7.2.2.12"/>
    </reaction>
</comment>
<dbReference type="PROSITE" id="PS00154">
    <property type="entry name" value="ATPASE_E1_E2"/>
    <property type="match status" value="1"/>
</dbReference>
<name>A0ABX0VB89_9HYPH</name>
<keyword evidence="5" id="KW-1278">Translocase</keyword>
<dbReference type="Gene3D" id="3.40.50.1000">
    <property type="entry name" value="HAD superfamily/HAD-like"/>
    <property type="match status" value="1"/>
</dbReference>
<dbReference type="SFLD" id="SFLDS00003">
    <property type="entry name" value="Haloacid_Dehalogenase"/>
    <property type="match status" value="1"/>
</dbReference>
<dbReference type="InterPro" id="IPR027256">
    <property type="entry name" value="P-typ_ATPase_IB"/>
</dbReference>
<accession>A0ABX0VB89</accession>
<keyword evidence="7 10" id="KW-0472">Membrane</keyword>
<dbReference type="InterPro" id="IPR008250">
    <property type="entry name" value="ATPase_P-typ_transduc_dom_A_sf"/>
</dbReference>
<comment type="subcellular location">
    <subcellularLocation>
        <location evidence="10">Cell membrane</location>
    </subcellularLocation>
    <subcellularLocation>
        <location evidence="1">Membrane</location>
    </subcellularLocation>
</comment>
<organism evidence="12 13">
    <name type="scientific">Microvirga terricola</name>
    <dbReference type="NCBI Taxonomy" id="2719797"/>
    <lineage>
        <taxon>Bacteria</taxon>
        <taxon>Pseudomonadati</taxon>
        <taxon>Pseudomonadota</taxon>
        <taxon>Alphaproteobacteria</taxon>
        <taxon>Hyphomicrobiales</taxon>
        <taxon>Methylobacteriaceae</taxon>
        <taxon>Microvirga</taxon>
    </lineage>
</organism>
<evidence type="ECO:0000256" key="8">
    <source>
        <dbReference type="ARBA" id="ARBA00039097"/>
    </source>
</evidence>
<evidence type="ECO:0000256" key="9">
    <source>
        <dbReference type="ARBA" id="ARBA00047308"/>
    </source>
</evidence>
<dbReference type="InterPro" id="IPR023298">
    <property type="entry name" value="ATPase_P-typ_TM_dom_sf"/>
</dbReference>
<dbReference type="EMBL" id="JAATJS010000001">
    <property type="protein sequence ID" value="NIX75661.1"/>
    <property type="molecule type" value="Genomic_DNA"/>
</dbReference>
<dbReference type="InterPro" id="IPR059000">
    <property type="entry name" value="ATPase_P-type_domA"/>
</dbReference>
<evidence type="ECO:0000256" key="1">
    <source>
        <dbReference type="ARBA" id="ARBA00004370"/>
    </source>
</evidence>
<evidence type="ECO:0000256" key="3">
    <source>
        <dbReference type="ARBA" id="ARBA00022692"/>
    </source>
</evidence>
<dbReference type="InterPro" id="IPR018303">
    <property type="entry name" value="ATPase_P-typ_P_site"/>
</dbReference>
<dbReference type="Gene3D" id="3.40.1110.10">
    <property type="entry name" value="Calcium-transporting ATPase, cytoplasmic domain N"/>
    <property type="match status" value="1"/>
</dbReference>
<dbReference type="EC" id="7.2.2.12" evidence="8"/>
<dbReference type="SFLD" id="SFLDG00002">
    <property type="entry name" value="C1.7:_P-type_atpase_like"/>
    <property type="match status" value="1"/>
</dbReference>
<evidence type="ECO:0000256" key="4">
    <source>
        <dbReference type="ARBA" id="ARBA00022723"/>
    </source>
</evidence>
<dbReference type="SUPFAM" id="SSF56784">
    <property type="entry name" value="HAD-like"/>
    <property type="match status" value="1"/>
</dbReference>
<evidence type="ECO:0000259" key="11">
    <source>
        <dbReference type="Pfam" id="PF00122"/>
    </source>
</evidence>
<dbReference type="PANTHER" id="PTHR48085:SF5">
    <property type="entry name" value="CADMIUM_ZINC-TRANSPORTING ATPASE HMA4-RELATED"/>
    <property type="match status" value="1"/>
</dbReference>
<reference evidence="12 13" key="1">
    <citation type="submission" date="2020-03" db="EMBL/GenBank/DDBJ databases">
        <title>The genome sequence of Microvirga sp. c23x22.</title>
        <authorList>
            <person name="Zhang X."/>
        </authorList>
    </citation>
    <scope>NUCLEOTIDE SEQUENCE [LARGE SCALE GENOMIC DNA]</scope>
    <source>
        <strain evidence="13">c23x22</strain>
    </source>
</reference>
<feature type="transmembrane region" description="Helical" evidence="10">
    <location>
        <begin position="58"/>
        <end position="78"/>
    </location>
</feature>
<feature type="transmembrane region" description="Helical" evidence="10">
    <location>
        <begin position="31"/>
        <end position="51"/>
    </location>
</feature>